<evidence type="ECO:0000313" key="1">
    <source>
        <dbReference type="EMBL" id="RCW73165.1"/>
    </source>
</evidence>
<accession>A0A368XZ71</accession>
<comment type="caution">
    <text evidence="1">The sequence shown here is derived from an EMBL/GenBank/DDBJ whole genome shotgun (WGS) entry which is preliminary data.</text>
</comment>
<dbReference type="Proteomes" id="UP000252585">
    <property type="component" value="Unassembled WGS sequence"/>
</dbReference>
<proteinExistence type="predicted"/>
<organism evidence="1 2">
    <name type="scientific">Saliterribacillus persicus</name>
    <dbReference type="NCBI Taxonomy" id="930114"/>
    <lineage>
        <taxon>Bacteria</taxon>
        <taxon>Bacillati</taxon>
        <taxon>Bacillota</taxon>
        <taxon>Bacilli</taxon>
        <taxon>Bacillales</taxon>
        <taxon>Bacillaceae</taxon>
        <taxon>Saliterribacillus</taxon>
    </lineage>
</organism>
<dbReference type="Pfam" id="PF14005">
    <property type="entry name" value="YpjP"/>
    <property type="match status" value="1"/>
</dbReference>
<evidence type="ECO:0000313" key="2">
    <source>
        <dbReference type="Proteomes" id="UP000252585"/>
    </source>
</evidence>
<dbReference type="AlphaFoldDB" id="A0A368XZ71"/>
<protein>
    <submittedName>
        <fullName evidence="1">YpjP-like protein</fullName>
    </submittedName>
</protein>
<keyword evidence="2" id="KW-1185">Reference proteome</keyword>
<dbReference type="OrthoDB" id="2435352at2"/>
<dbReference type="RefSeq" id="WP_114352264.1">
    <property type="nucleotide sequence ID" value="NZ_QPJJ01000004.1"/>
</dbReference>
<reference evidence="1 2" key="1">
    <citation type="submission" date="2018-07" db="EMBL/GenBank/DDBJ databases">
        <title>Genomic Encyclopedia of Type Strains, Phase IV (KMG-IV): sequencing the most valuable type-strain genomes for metagenomic binning, comparative biology and taxonomic classification.</title>
        <authorList>
            <person name="Goeker M."/>
        </authorList>
    </citation>
    <scope>NUCLEOTIDE SEQUENCE [LARGE SCALE GENOMIC DNA]</scope>
    <source>
        <strain evidence="1 2">DSM 27696</strain>
    </source>
</reference>
<gene>
    <name evidence="1" type="ORF">DFR57_104163</name>
</gene>
<dbReference type="InterPro" id="IPR025616">
    <property type="entry name" value="YpjP"/>
</dbReference>
<name>A0A368XZ71_9BACI</name>
<dbReference type="EMBL" id="QPJJ01000004">
    <property type="protein sequence ID" value="RCW73165.1"/>
    <property type="molecule type" value="Genomic_DNA"/>
</dbReference>
<sequence>MKRWLKKFTVVFITILTLGLYVPPIYLDAEVDEGDVAPSNENDLKTDSPENSSLYEQIQHEEIDTASLYLDTLTQKAIDQTYQKLGVKIGNEVKKDFTNEIVPNIETVLNYYYEEAGKVESQFFSITAEPSAGYGERIFHLHDQLTKMDIARFHVNRIKRPQDGYYFQFHYHVKEDGFEEHLPIGEIYWGKNMPPKWMA</sequence>